<name>A0A6M3LFM0_9ZZZZ</name>
<evidence type="ECO:0000313" key="1">
    <source>
        <dbReference type="EMBL" id="QJA91848.1"/>
    </source>
</evidence>
<evidence type="ECO:0008006" key="2">
    <source>
        <dbReference type="Google" id="ProtNLM"/>
    </source>
</evidence>
<dbReference type="AlphaFoldDB" id="A0A6M3LFM0"/>
<protein>
    <recommendedName>
        <fullName evidence="2">Capsid protein</fullName>
    </recommendedName>
</protein>
<organism evidence="1">
    <name type="scientific">viral metagenome</name>
    <dbReference type="NCBI Taxonomy" id="1070528"/>
    <lineage>
        <taxon>unclassified sequences</taxon>
        <taxon>metagenomes</taxon>
        <taxon>organismal metagenomes</taxon>
    </lineage>
</organism>
<gene>
    <name evidence="1" type="ORF">MM415B03242_0010</name>
</gene>
<accession>A0A6M3LFM0</accession>
<dbReference type="EMBL" id="MT143018">
    <property type="protein sequence ID" value="QJA91848.1"/>
    <property type="molecule type" value="Genomic_DNA"/>
</dbReference>
<proteinExistence type="predicted"/>
<sequence length="305" mass="34296">MDEKKFKEAIAQIAKTDKRALAELIVEYVNPKHVTQDIVGMFLNTRALNPGDALIKKVRRGIEVRQLVPGQDTLASQITVKEVVTYNLDTAYAEVSHNEWEVESGEIGTVDEIRREMMAKLSDFYVVKVMNALYTLATIDDSANFYYVSSPITRSTLEDAIDKIADEAGSVKAVVGRRTALAPITKFAGYRVPVGGVEATGYAVPVPSAIEEIRRTGWFGVYYGANFISLEQVYDNPYDRNKLIKDDLIVVIGDNCGEFITYGDVREDQWTDMVTAPPTWHIRIYQQFGMLFDNMQNVVVIRTDE</sequence>
<reference evidence="1" key="1">
    <citation type="submission" date="2020-03" db="EMBL/GenBank/DDBJ databases">
        <title>The deep terrestrial virosphere.</title>
        <authorList>
            <person name="Holmfeldt K."/>
            <person name="Nilsson E."/>
            <person name="Simone D."/>
            <person name="Lopez-Fernandez M."/>
            <person name="Wu X."/>
            <person name="de Brujin I."/>
            <person name="Lundin D."/>
            <person name="Andersson A."/>
            <person name="Bertilsson S."/>
            <person name="Dopson M."/>
        </authorList>
    </citation>
    <scope>NUCLEOTIDE SEQUENCE</scope>
    <source>
        <strain evidence="1">MM415B03242</strain>
    </source>
</reference>